<feature type="domain" description="SWIM-type" evidence="7">
    <location>
        <begin position="524"/>
        <end position="556"/>
    </location>
</feature>
<dbReference type="PROSITE" id="PS50966">
    <property type="entry name" value="ZF_SWIM"/>
    <property type="match status" value="1"/>
</dbReference>
<dbReference type="Pfam" id="PF04434">
    <property type="entry name" value="SWIM"/>
    <property type="match status" value="1"/>
</dbReference>
<dbReference type="InterPro" id="IPR001878">
    <property type="entry name" value="Znf_CCHC"/>
</dbReference>
<reference evidence="8" key="1">
    <citation type="journal article" date="2020" name="Plant Biotechnol. J.">
        <title>The pomegranate (Punica granatum L.) draft genome dissects genetic divergence between soft- and hard-seeded cultivars.</title>
        <authorList>
            <person name="Luo X."/>
            <person name="Li H."/>
            <person name="Wu Z."/>
            <person name="Yao W."/>
            <person name="Zhao P."/>
            <person name="Cao D."/>
            <person name="Yu H."/>
            <person name="Li K."/>
            <person name="Poudel K."/>
            <person name="Zhao D."/>
            <person name="Zhang F."/>
            <person name="Xia X."/>
            <person name="Chen L."/>
            <person name="Wang Q."/>
            <person name="Jing D."/>
            <person name="Cao S."/>
        </authorList>
    </citation>
    <scope>NUCLEOTIDE SEQUENCE [LARGE SCALE GENOMIC DNA]</scope>
    <source>
        <strain evidence="8">cv. Tunisia</strain>
    </source>
</reference>
<dbReference type="InterPro" id="IPR018289">
    <property type="entry name" value="MULE_transposase_dom"/>
</dbReference>
<keyword evidence="3" id="KW-0862">Zinc</keyword>
<dbReference type="Pfam" id="PF10551">
    <property type="entry name" value="MULE"/>
    <property type="match status" value="1"/>
</dbReference>
<dbReference type="GO" id="GO:0008270">
    <property type="term" value="F:zinc ion binding"/>
    <property type="evidence" value="ECO:0007669"/>
    <property type="project" value="UniProtKB-KW"/>
</dbReference>
<dbReference type="OrthoDB" id="1417919at2759"/>
<feature type="compositionally biased region" description="Basic and acidic residues" evidence="5">
    <location>
        <begin position="31"/>
        <end position="62"/>
    </location>
</feature>
<feature type="compositionally biased region" description="Acidic residues" evidence="5">
    <location>
        <begin position="9"/>
        <end position="30"/>
    </location>
</feature>
<sequence>MGSRNDHEVGEEENLEVYDDDRQEDQFEYEGTEHFDSGVYWDEERIFNDNAEGHLGEQEEHLGNQSDSENEEQVVVRISPTAADMVISSDEEEGYISEELVDKCISDDDKGEEEKAKYPEFDEKAIFEDIQLQLNMLFPNLTVFKKAVTDYNIAIGRVFKFVKNDNERVRAKCRSEGCKWEIFCSWSNDVKTFKIKKFVEPHTCARGFKNKQANKKWLAAQLVDELRSYPTMSAHDAFEWFKRCRGIHVDDYQIYRAMKLARKIGFKAGCRPLIGLDGCFLKGYYGGQLLSAVAQDGNQHFYVISVAVVGQESRDTWSWFLTNLLGDIGQYSDNGWNFISNQQKGLKLALEELCPGAPHRNCVLHIWRNFYSNFKNMDLTKQLWKCARSTTMVEFEHNMMVMKRMNEAAWAWLKRFNPDAWTKAGFSDYPKNDNLLNNTCEQFNSKIVKFRGKPIITMLEEIRCYLMGKMNKHRVRANSFVGPICPVAQSRLEKSRKDSSYWTPEWVGDADGYKFQVWKRPQCKVVDLGAATCSCRMWQLTGIPCAHAIACMAYNNLEPEKYVHSWYSTERWRATYVPYIEPITGESDWHRTELPPIKPPAFKRPSGRPKQRRRQSEGEASTSSNSSKATRKYGEIHCSRCGKTGHNIRRCMNEATNDAPDKRGNRRTSRGPNASDAQVEAPSGPSRPIIGSQDSIILGPSVPVSVGSIRSASHSSAQVD</sequence>
<feature type="compositionally biased region" description="Polar residues" evidence="5">
    <location>
        <begin position="708"/>
        <end position="720"/>
    </location>
</feature>
<dbReference type="PROSITE" id="PS50158">
    <property type="entry name" value="ZF_CCHC"/>
    <property type="match status" value="1"/>
</dbReference>
<dbReference type="Pfam" id="PF03108">
    <property type="entry name" value="DBD_Tnp_Mut"/>
    <property type="match status" value="1"/>
</dbReference>
<dbReference type="RefSeq" id="XP_031374043.1">
    <property type="nucleotide sequence ID" value="XM_031518183.1"/>
</dbReference>
<keyword evidence="2 4" id="KW-0863">Zinc-finger</keyword>
<evidence type="ECO:0000259" key="6">
    <source>
        <dbReference type="PROSITE" id="PS50158"/>
    </source>
</evidence>
<proteinExistence type="predicted"/>
<feature type="domain" description="CCHC-type" evidence="6">
    <location>
        <begin position="638"/>
        <end position="651"/>
    </location>
</feature>
<feature type="region of interest" description="Disordered" evidence="5">
    <location>
        <begin position="653"/>
        <end position="720"/>
    </location>
</feature>
<evidence type="ECO:0000256" key="2">
    <source>
        <dbReference type="ARBA" id="ARBA00022771"/>
    </source>
</evidence>
<feature type="region of interest" description="Disordered" evidence="5">
    <location>
        <begin position="1"/>
        <end position="71"/>
    </location>
</feature>
<dbReference type="PANTHER" id="PTHR31973:SF187">
    <property type="entry name" value="MUTATOR TRANSPOSASE MUDRA PROTEIN"/>
    <property type="match status" value="1"/>
</dbReference>
<organism evidence="8 9">
    <name type="scientific">Punica granatum</name>
    <name type="common">Pomegranate</name>
    <dbReference type="NCBI Taxonomy" id="22663"/>
    <lineage>
        <taxon>Eukaryota</taxon>
        <taxon>Viridiplantae</taxon>
        <taxon>Streptophyta</taxon>
        <taxon>Embryophyta</taxon>
        <taxon>Tracheophyta</taxon>
        <taxon>Spermatophyta</taxon>
        <taxon>Magnoliopsida</taxon>
        <taxon>eudicotyledons</taxon>
        <taxon>Gunneridae</taxon>
        <taxon>Pentapetalae</taxon>
        <taxon>rosids</taxon>
        <taxon>malvids</taxon>
        <taxon>Myrtales</taxon>
        <taxon>Lythraceae</taxon>
        <taxon>Punica</taxon>
    </lineage>
</organism>
<feature type="region of interest" description="Disordered" evidence="5">
    <location>
        <begin position="589"/>
        <end position="632"/>
    </location>
</feature>
<protein>
    <submittedName>
        <fullName evidence="9">Uncharacterized protein LOC116188698</fullName>
    </submittedName>
</protein>
<keyword evidence="1" id="KW-0479">Metal-binding</keyword>
<evidence type="ECO:0000313" key="8">
    <source>
        <dbReference type="Proteomes" id="UP000515151"/>
    </source>
</evidence>
<keyword evidence="8" id="KW-1185">Reference proteome</keyword>
<dbReference type="InterPro" id="IPR007527">
    <property type="entry name" value="Znf_SWIM"/>
</dbReference>
<dbReference type="SMART" id="SM00575">
    <property type="entry name" value="ZnF_PMZ"/>
    <property type="match status" value="1"/>
</dbReference>
<evidence type="ECO:0000256" key="3">
    <source>
        <dbReference type="ARBA" id="ARBA00022833"/>
    </source>
</evidence>
<evidence type="ECO:0000313" key="9">
    <source>
        <dbReference type="RefSeq" id="XP_031374043.1"/>
    </source>
</evidence>
<gene>
    <name evidence="9" type="primary">LOC116188698</name>
</gene>
<reference evidence="9" key="2">
    <citation type="submission" date="2025-08" db="UniProtKB">
        <authorList>
            <consortium name="RefSeq"/>
        </authorList>
    </citation>
    <scope>IDENTIFICATION</scope>
    <source>
        <tissue evidence="9">Leaf</tissue>
    </source>
</reference>
<evidence type="ECO:0000259" key="7">
    <source>
        <dbReference type="PROSITE" id="PS50966"/>
    </source>
</evidence>
<evidence type="ECO:0000256" key="4">
    <source>
        <dbReference type="PROSITE-ProRule" id="PRU00047"/>
    </source>
</evidence>
<dbReference type="GO" id="GO:0003676">
    <property type="term" value="F:nucleic acid binding"/>
    <property type="evidence" value="ECO:0007669"/>
    <property type="project" value="InterPro"/>
</dbReference>
<dbReference type="PANTHER" id="PTHR31973">
    <property type="entry name" value="POLYPROTEIN, PUTATIVE-RELATED"/>
    <property type="match status" value="1"/>
</dbReference>
<accession>A0A6P8BXV5</accession>
<dbReference type="InterPro" id="IPR004332">
    <property type="entry name" value="Transposase_MuDR"/>
</dbReference>
<feature type="compositionally biased region" description="Low complexity" evidence="5">
    <location>
        <begin position="618"/>
        <end position="628"/>
    </location>
</feature>
<dbReference type="Proteomes" id="UP000515151">
    <property type="component" value="Chromosome 8"/>
</dbReference>
<evidence type="ECO:0000256" key="1">
    <source>
        <dbReference type="ARBA" id="ARBA00022723"/>
    </source>
</evidence>
<dbReference type="GeneID" id="116188698"/>
<evidence type="ECO:0000256" key="5">
    <source>
        <dbReference type="SAM" id="MobiDB-lite"/>
    </source>
</evidence>
<dbReference type="AlphaFoldDB" id="A0A6P8BXV5"/>
<name>A0A6P8BXV5_PUNGR</name>
<dbReference type="InterPro" id="IPR006564">
    <property type="entry name" value="Znf_PMZ"/>
</dbReference>